<dbReference type="Proteomes" id="UP000325788">
    <property type="component" value="Unassembled WGS sequence"/>
</dbReference>
<organism evidence="7 8">
    <name type="scientific">Acinetobacter tandoii</name>
    <dbReference type="NCBI Taxonomy" id="202954"/>
    <lineage>
        <taxon>Bacteria</taxon>
        <taxon>Pseudomonadati</taxon>
        <taxon>Pseudomonadota</taxon>
        <taxon>Gammaproteobacteria</taxon>
        <taxon>Moraxellales</taxon>
        <taxon>Moraxellaceae</taxon>
        <taxon>Acinetobacter</taxon>
    </lineage>
</organism>
<keyword evidence="2" id="KW-0488">Methylation</keyword>
<evidence type="ECO:0000256" key="1">
    <source>
        <dbReference type="ARBA" id="ARBA00004167"/>
    </source>
</evidence>
<evidence type="ECO:0000313" key="8">
    <source>
        <dbReference type="Proteomes" id="UP000325788"/>
    </source>
</evidence>
<dbReference type="SUPFAM" id="SSF54523">
    <property type="entry name" value="Pili subunits"/>
    <property type="match status" value="1"/>
</dbReference>
<sequence>MKYHQYASSRGFTLIEVMVVIVVVAIVTSLIMMNFGGIDQRKAMQAREIFMMNLQRIAREANDQSLVLALNVQPATDVNPFRYTVVEYHPAQTEVNMVENQPTWTEYSAFKIQSLPEDVSFQIQSTDYQYDKAQNSTLLDAKAPQLIWLGNGEVKPVRIQFYFAQQPIGPEIEIDHLGKMNEI</sequence>
<keyword evidence="4 6" id="KW-1133">Transmembrane helix</keyword>
<evidence type="ECO:0000256" key="6">
    <source>
        <dbReference type="SAM" id="Phobius"/>
    </source>
</evidence>
<accession>A0A5N4WCF8</accession>
<evidence type="ECO:0000256" key="2">
    <source>
        <dbReference type="ARBA" id="ARBA00022481"/>
    </source>
</evidence>
<evidence type="ECO:0000256" key="5">
    <source>
        <dbReference type="ARBA" id="ARBA00023136"/>
    </source>
</evidence>
<dbReference type="GO" id="GO:0016020">
    <property type="term" value="C:membrane"/>
    <property type="evidence" value="ECO:0007669"/>
    <property type="project" value="UniProtKB-SubCell"/>
</dbReference>
<keyword evidence="3 6" id="KW-0812">Transmembrane</keyword>
<feature type="transmembrane region" description="Helical" evidence="6">
    <location>
        <begin position="12"/>
        <end position="35"/>
    </location>
</feature>
<reference evidence="7 8" key="1">
    <citation type="submission" date="2019-09" db="EMBL/GenBank/DDBJ databases">
        <title>Draft genome sequence of Acinetobacter tandoii W4-4-4 isolated from environmental water sample.</title>
        <authorList>
            <person name="Wee S.K."/>
            <person name="Yan B."/>
            <person name="Mustaffa S.B."/>
            <person name="Yap E.P.H."/>
        </authorList>
    </citation>
    <scope>NUCLEOTIDE SEQUENCE [LARGE SCALE GENOMIC DNA]</scope>
    <source>
        <strain evidence="7 8">W4-4-4</strain>
    </source>
</reference>
<dbReference type="Pfam" id="PF07963">
    <property type="entry name" value="N_methyl"/>
    <property type="match status" value="1"/>
</dbReference>
<gene>
    <name evidence="7" type="ORF">F4W09_11715</name>
</gene>
<comment type="caution">
    <text evidence="7">The sequence shown here is derived from an EMBL/GenBank/DDBJ whole genome shotgun (WGS) entry which is preliminary data.</text>
</comment>
<dbReference type="GO" id="GO:0015627">
    <property type="term" value="C:type II protein secretion system complex"/>
    <property type="evidence" value="ECO:0007669"/>
    <property type="project" value="InterPro"/>
</dbReference>
<evidence type="ECO:0000256" key="4">
    <source>
        <dbReference type="ARBA" id="ARBA00022989"/>
    </source>
</evidence>
<dbReference type="InterPro" id="IPR045584">
    <property type="entry name" value="Pilin-like"/>
</dbReference>
<name>A0A5N4WCF8_9GAMM</name>
<comment type="subcellular location">
    <subcellularLocation>
        <location evidence="1">Membrane</location>
        <topology evidence="1">Single-pass membrane protein</topology>
    </subcellularLocation>
</comment>
<dbReference type="RefSeq" id="WP_104442220.1">
    <property type="nucleotide sequence ID" value="NZ_VXLD01000007.1"/>
</dbReference>
<dbReference type="Gene3D" id="3.30.700.10">
    <property type="entry name" value="Glycoprotein, Type 4 Pilin"/>
    <property type="match status" value="1"/>
</dbReference>
<protein>
    <submittedName>
        <fullName evidence="7">Prepilin-type N-terminal cleavage/methylation domain-containing protein</fullName>
    </submittedName>
</protein>
<proteinExistence type="predicted"/>
<dbReference type="PRINTS" id="PR00885">
    <property type="entry name" value="BCTERIALGSPH"/>
</dbReference>
<dbReference type="EMBL" id="VXLD01000007">
    <property type="protein sequence ID" value="KAB1854000.1"/>
    <property type="molecule type" value="Genomic_DNA"/>
</dbReference>
<dbReference type="PROSITE" id="PS00409">
    <property type="entry name" value="PROKAR_NTER_METHYL"/>
    <property type="match status" value="1"/>
</dbReference>
<keyword evidence="5 6" id="KW-0472">Membrane</keyword>
<dbReference type="NCBIfam" id="TIGR02532">
    <property type="entry name" value="IV_pilin_GFxxxE"/>
    <property type="match status" value="1"/>
</dbReference>
<dbReference type="InterPro" id="IPR002416">
    <property type="entry name" value="T2SS_protein-GspH"/>
</dbReference>
<evidence type="ECO:0000313" key="7">
    <source>
        <dbReference type="EMBL" id="KAB1854000.1"/>
    </source>
</evidence>
<dbReference type="InterPro" id="IPR012902">
    <property type="entry name" value="N_methyl_site"/>
</dbReference>
<dbReference type="AlphaFoldDB" id="A0A5N4WCF8"/>
<dbReference type="GO" id="GO:0015628">
    <property type="term" value="P:protein secretion by the type II secretion system"/>
    <property type="evidence" value="ECO:0007669"/>
    <property type="project" value="InterPro"/>
</dbReference>
<evidence type="ECO:0000256" key="3">
    <source>
        <dbReference type="ARBA" id="ARBA00022692"/>
    </source>
</evidence>